<comment type="similarity">
    <text evidence="2">Belongs to the SNF2/RAD54 helicase family.</text>
</comment>
<feature type="domain" description="Helicase ATP-binding" evidence="10">
    <location>
        <begin position="954"/>
        <end position="1161"/>
    </location>
</feature>
<dbReference type="SMART" id="SM00487">
    <property type="entry name" value="DEXDc"/>
    <property type="match status" value="1"/>
</dbReference>
<evidence type="ECO:0000313" key="12">
    <source>
        <dbReference type="EMBL" id="EEH06151.1"/>
    </source>
</evidence>
<dbReference type="SMART" id="SM00490">
    <property type="entry name" value="HELICc"/>
    <property type="match status" value="1"/>
</dbReference>
<dbReference type="GO" id="GO:0004386">
    <property type="term" value="F:helicase activity"/>
    <property type="evidence" value="ECO:0007669"/>
    <property type="project" value="UniProtKB-KW"/>
</dbReference>
<protein>
    <recommendedName>
        <fullName evidence="14">SNF2 family helicase/ATPase</fullName>
    </recommendedName>
</protein>
<feature type="compositionally biased region" description="Polar residues" evidence="9">
    <location>
        <begin position="104"/>
        <end position="121"/>
    </location>
</feature>
<dbReference type="PANTHER" id="PTHR45797">
    <property type="entry name" value="RAD54-LIKE"/>
    <property type="match status" value="1"/>
</dbReference>
<dbReference type="InterPro" id="IPR056026">
    <property type="entry name" value="DUF7607"/>
</dbReference>
<dbReference type="Pfam" id="PF24580">
    <property type="entry name" value="DUF7607"/>
    <property type="match status" value="1"/>
</dbReference>
<dbReference type="SUPFAM" id="SSF52540">
    <property type="entry name" value="P-loop containing nucleoside triphosphate hydrolases"/>
    <property type="match status" value="2"/>
</dbReference>
<dbReference type="InterPro" id="IPR001650">
    <property type="entry name" value="Helicase_C-like"/>
</dbReference>
<keyword evidence="13" id="KW-1185">Reference proteome</keyword>
<evidence type="ECO:0000256" key="7">
    <source>
        <dbReference type="ARBA" id="ARBA00023125"/>
    </source>
</evidence>
<dbReference type="CDD" id="cd18007">
    <property type="entry name" value="DEXHc_ATRX-like"/>
    <property type="match status" value="1"/>
</dbReference>
<name>C0NR37_AJECG</name>
<evidence type="ECO:0000256" key="9">
    <source>
        <dbReference type="SAM" id="MobiDB-lite"/>
    </source>
</evidence>
<dbReference type="InterPro" id="IPR000330">
    <property type="entry name" value="SNF2_N"/>
</dbReference>
<dbReference type="InterPro" id="IPR049730">
    <property type="entry name" value="SNF2/RAD54-like_C"/>
</dbReference>
<evidence type="ECO:0008006" key="14">
    <source>
        <dbReference type="Google" id="ProtNLM"/>
    </source>
</evidence>
<keyword evidence="3" id="KW-0547">Nucleotide-binding</keyword>
<keyword evidence="7" id="KW-0238">DNA-binding</keyword>
<dbReference type="GO" id="GO:0003677">
    <property type="term" value="F:DNA binding"/>
    <property type="evidence" value="ECO:0007669"/>
    <property type="project" value="UniProtKB-KW"/>
</dbReference>
<evidence type="ECO:0000256" key="8">
    <source>
        <dbReference type="ARBA" id="ARBA00023242"/>
    </source>
</evidence>
<sequence>MDGFEDDDPFEWSIDQVIAHLCHSSAPWARSSLPRPDSTTLETSLRENDVTGEILLTEINKVTLAQDLGLKSLGQRATIFRAVEELQKRSRKYAEYIQSRQVNPSYPIETTRQTAPSSSRPPETPFHAIASAGAGPAAHSRTTAVSQSPSRVSEAQRQETAYLAATGSASVNCRSNEAYVIDRTGKKRRKLFLRQRQSHRTETWEENSRINRSSAYLGPTKVTLPDLFYNNMEDSDDEAFVLEGAKCPIGQKRFVNKRVQHYFLEEHFSIQTKEGKNAVAIFPYSSKILPPGELQFFTLFTQDQGIVKVTKEDIIDWPQFKERDEFDYLLDKYPTEADQGLPPYGDSGSENEYDSDTWQEIKIEEREVEIEKQKSKILSGPEVDGIIDRYIELTSRKWCDQKLPIQQRKAQRLWLSSRKWDTKYSEIKSAQSTIAHLERRLKALRKAIKDTSWSKVNEVQQQCQSMEETVFNREAQKWKISVLELDTCPPKPPSAATPAKPPKPSIPEDEEWLSSEGNDEDIDDINDFIVPDNDVPVSDRSGDKREPSRPAPTLPREAQASEDVTTPRFLREQRVQNSSSSEPKSVRQRSAEHVPLKNSTSPAQLREMKQYLQGPIEVVDLTKSSDETSDHNFDIQTPPLNPVNDTALPPPSPRSKLLHDFTRVKKKRQGTSELQVLDPVYIAETARIGWSVLEERLDRDRLLSKLIWSMLQQERRDLHQLTNSIELEKAKKRVRKALRSVLHHSYQIQNSRKHTLFLRIAALYTSWLRCKKISAMQGIPKAFIEGTLRDKNSYDVFHPKLCEALKAFLDVKDPVTKAAAGKPPEISTNKSDEPERSTSSQISGAEQTQDQDLQELSSGSEIEAHRTPHKKRKRAVKESQEAMDSQRNAQRRVELQEEQRELLARRLRGTGISNTDPERQVVSFDDPVIYLHRHIGARVKPHQLSGIQFMWRELIKDEKRQGCLLAHTMGLGKTMQVISLLVTIANAAASDDRRVRNQIPEALRRSRTLVLCPSSLIENWWEELLMWTPSDSQTSRNIGPFRKILPTLQLEERLDGIASWYMDGGILLMSYDIFRALILNKATKIRPSALDRKTHETVRKHLLEGPSIIVADEAHKLKNRNAGVAEACREFTSKSRIALTGSPLANNLSEYYAMIDWIAPGYLGDFIQFKAKYIEPIQEGLYADSSQWERRQSLKKLQVLKKDIDPKLNRADISVLKGSLPPKVEFVITVPLTPLQEQAYNTYVAALAANNDNVGNPKLWDWLSILSLLCNHPGCFMEKLRDRSKGFQKPPSSRVSPDSDSEIPEDPSIPQVLLSSEVLARIEKDFPTGMDMWSLELSHRAQVADQIIERSIAAGDKVLLFSHSIPTLNYLELVLKQAKRSYSRLDGKTPIATRQIATKNFNSGFDSQVYLISTRAGGLGLNIPGANRVIIFDFQFNPTWEEQAVGRAYRLGQLKPVYVYRFLAGGTYEDVMHNRAVFKTQLAFRVVDKKNPIRWASKNISDYLFSPKFVPQKDLSEFKGKDPAVLDRILAGQKNIRKIALTETFQREDNDQLTPEEEKAVQEELDDERLKRNDPVAWAKKQQVQEPQVTPRRSIFPHSHPLSIMRSAQHPSSYRASDLVPLSANSIPPMTSLAVGPPALTPDTSLFRPANQPRFTNETRVLSSFFSDINGNAALTPLAPSQASPNGPLLPNGDANQPSIPPPPPPPATAAIASSSNIPSSSKVVISQKRPNNVDKDDGHVTGTSNGSKRLAIGQENQVETNAISAVGKESETPQSKTGRQQSYPETFTL</sequence>
<feature type="region of interest" description="Disordered" evidence="9">
    <location>
        <begin position="818"/>
        <end position="896"/>
    </location>
</feature>
<gene>
    <name evidence="12" type="ORF">HCBG_05467</name>
</gene>
<feature type="region of interest" description="Disordered" evidence="9">
    <location>
        <begin position="485"/>
        <end position="605"/>
    </location>
</feature>
<evidence type="ECO:0000259" key="10">
    <source>
        <dbReference type="PROSITE" id="PS51192"/>
    </source>
</evidence>
<feature type="region of interest" description="Disordered" evidence="9">
    <location>
        <begin position="104"/>
        <end position="156"/>
    </location>
</feature>
<dbReference type="Pfam" id="PF00271">
    <property type="entry name" value="Helicase_C"/>
    <property type="match status" value="1"/>
</dbReference>
<keyword evidence="6" id="KW-0067">ATP-binding</keyword>
<proteinExistence type="inferred from homology"/>
<evidence type="ECO:0000259" key="11">
    <source>
        <dbReference type="PROSITE" id="PS51194"/>
    </source>
</evidence>
<dbReference type="PROSITE" id="PS51194">
    <property type="entry name" value="HELICASE_CTER"/>
    <property type="match status" value="1"/>
</dbReference>
<keyword evidence="5" id="KW-0347">Helicase</keyword>
<dbReference type="Gene3D" id="1.10.150.50">
    <property type="entry name" value="Transcription Factor, Ets-1"/>
    <property type="match status" value="1"/>
</dbReference>
<evidence type="ECO:0000313" key="13">
    <source>
        <dbReference type="Proteomes" id="UP000001631"/>
    </source>
</evidence>
<dbReference type="GO" id="GO:0016887">
    <property type="term" value="F:ATP hydrolysis activity"/>
    <property type="evidence" value="ECO:0007669"/>
    <property type="project" value="InterPro"/>
</dbReference>
<dbReference type="Pfam" id="PF00176">
    <property type="entry name" value="SNF2-rel_dom"/>
    <property type="match status" value="1"/>
</dbReference>
<evidence type="ECO:0000256" key="1">
    <source>
        <dbReference type="ARBA" id="ARBA00004123"/>
    </source>
</evidence>
<dbReference type="EMBL" id="GG663369">
    <property type="protein sequence ID" value="EEH06151.1"/>
    <property type="molecule type" value="Genomic_DNA"/>
</dbReference>
<keyword evidence="4" id="KW-0378">Hydrolase</keyword>
<evidence type="ECO:0000256" key="3">
    <source>
        <dbReference type="ARBA" id="ARBA00022741"/>
    </source>
</evidence>
<dbReference type="GO" id="GO:0005524">
    <property type="term" value="F:ATP binding"/>
    <property type="evidence" value="ECO:0007669"/>
    <property type="project" value="UniProtKB-KW"/>
</dbReference>
<feature type="region of interest" description="Disordered" evidence="9">
    <location>
        <begin position="627"/>
        <end position="657"/>
    </location>
</feature>
<evidence type="ECO:0000256" key="2">
    <source>
        <dbReference type="ARBA" id="ARBA00007025"/>
    </source>
</evidence>
<dbReference type="InterPro" id="IPR027417">
    <property type="entry name" value="P-loop_NTPase"/>
</dbReference>
<dbReference type="RefSeq" id="XP_045286632.1">
    <property type="nucleotide sequence ID" value="XM_045432516.1"/>
</dbReference>
<evidence type="ECO:0000256" key="4">
    <source>
        <dbReference type="ARBA" id="ARBA00022801"/>
    </source>
</evidence>
<feature type="compositionally biased region" description="Low complexity" evidence="9">
    <location>
        <begin position="1709"/>
        <end position="1722"/>
    </location>
</feature>
<dbReference type="PANTHER" id="PTHR45797:SF1">
    <property type="entry name" value="HELICASE ARIP4"/>
    <property type="match status" value="1"/>
</dbReference>
<dbReference type="CDD" id="cd18793">
    <property type="entry name" value="SF2_C_SNF"/>
    <property type="match status" value="1"/>
</dbReference>
<feature type="compositionally biased region" description="Polar residues" evidence="9">
    <location>
        <begin position="141"/>
        <end position="156"/>
    </location>
</feature>
<dbReference type="SUPFAM" id="SSF47769">
    <property type="entry name" value="SAM/Pointed domain"/>
    <property type="match status" value="1"/>
</dbReference>
<dbReference type="GeneID" id="69038483"/>
<feature type="compositionally biased region" description="Acidic residues" evidence="9">
    <location>
        <begin position="507"/>
        <end position="526"/>
    </location>
</feature>
<dbReference type="InterPro" id="IPR038718">
    <property type="entry name" value="SNF2-like_sf"/>
</dbReference>
<accession>C0NR37</accession>
<feature type="region of interest" description="Disordered" evidence="9">
    <location>
        <begin position="1676"/>
        <end position="1790"/>
    </location>
</feature>
<feature type="compositionally biased region" description="Polar residues" evidence="9">
    <location>
        <begin position="837"/>
        <end position="860"/>
    </location>
</feature>
<dbReference type="VEuPathDB" id="FungiDB:I7I50_03771"/>
<dbReference type="STRING" id="447093.C0NR37"/>
<organism evidence="12 13">
    <name type="scientific">Ajellomyces capsulatus (strain G186AR / H82 / ATCC MYA-2454 / RMSCC 2432)</name>
    <name type="common">Darling's disease fungus</name>
    <name type="synonym">Histoplasma capsulatum</name>
    <dbReference type="NCBI Taxonomy" id="447093"/>
    <lineage>
        <taxon>Eukaryota</taxon>
        <taxon>Fungi</taxon>
        <taxon>Dikarya</taxon>
        <taxon>Ascomycota</taxon>
        <taxon>Pezizomycotina</taxon>
        <taxon>Eurotiomycetes</taxon>
        <taxon>Eurotiomycetidae</taxon>
        <taxon>Onygenales</taxon>
        <taxon>Ajellomycetaceae</taxon>
        <taxon>Histoplasma</taxon>
    </lineage>
</organism>
<dbReference type="Gene3D" id="3.40.50.300">
    <property type="entry name" value="P-loop containing nucleotide triphosphate hydrolases"/>
    <property type="match status" value="1"/>
</dbReference>
<feature type="region of interest" description="Disordered" evidence="9">
    <location>
        <begin position="1283"/>
        <end position="1307"/>
    </location>
</feature>
<feature type="compositionally biased region" description="Pro residues" evidence="9">
    <location>
        <begin position="1699"/>
        <end position="1708"/>
    </location>
</feature>
<feature type="domain" description="Helicase C-terminal" evidence="11">
    <location>
        <begin position="1343"/>
        <end position="1493"/>
    </location>
</feature>
<comment type="subcellular location">
    <subcellularLocation>
        <location evidence="1">Nucleus</location>
    </subcellularLocation>
</comment>
<dbReference type="InterPro" id="IPR044574">
    <property type="entry name" value="ARIP4-like"/>
</dbReference>
<dbReference type="InParanoid" id="C0NR37"/>
<feature type="region of interest" description="Disordered" evidence="9">
    <location>
        <begin position="1547"/>
        <end position="1568"/>
    </location>
</feature>
<feature type="compositionally biased region" description="Polar residues" evidence="9">
    <location>
        <begin position="1773"/>
        <end position="1790"/>
    </location>
</feature>
<evidence type="ECO:0000256" key="6">
    <source>
        <dbReference type="ARBA" id="ARBA00022840"/>
    </source>
</evidence>
<evidence type="ECO:0000256" key="5">
    <source>
        <dbReference type="ARBA" id="ARBA00022806"/>
    </source>
</evidence>
<dbReference type="InterPro" id="IPR014001">
    <property type="entry name" value="Helicase_ATP-bd"/>
</dbReference>
<dbReference type="Gene3D" id="3.40.50.10810">
    <property type="entry name" value="Tandem AAA-ATPase domain"/>
    <property type="match status" value="1"/>
</dbReference>
<dbReference type="Proteomes" id="UP000001631">
    <property type="component" value="Unassembled WGS sequence"/>
</dbReference>
<feature type="compositionally biased region" description="Pro residues" evidence="9">
    <location>
        <begin position="489"/>
        <end position="505"/>
    </location>
</feature>
<feature type="compositionally biased region" description="Low complexity" evidence="9">
    <location>
        <begin position="127"/>
        <end position="140"/>
    </location>
</feature>
<dbReference type="InterPro" id="IPR013761">
    <property type="entry name" value="SAM/pointed_sf"/>
</dbReference>
<dbReference type="HOGENOM" id="CLU_001161_0_0_1"/>
<reference evidence="12" key="1">
    <citation type="submission" date="2009-02" db="EMBL/GenBank/DDBJ databases">
        <title>The Genome Sequence of Ajellomyces capsulatus strain G186AR.</title>
        <authorList>
            <consortium name="The Broad Institute Genome Sequencing Platform"/>
            <person name="Champion M."/>
            <person name="Cuomo C."/>
            <person name="Ma L.-J."/>
            <person name="Henn M.R."/>
            <person name="Sil A."/>
            <person name="Goldman B."/>
            <person name="Young S.K."/>
            <person name="Kodira C.D."/>
            <person name="Zeng Q."/>
            <person name="Koehrsen M."/>
            <person name="Alvarado L."/>
            <person name="Berlin A."/>
            <person name="Borenstein D."/>
            <person name="Chen Z."/>
            <person name="Engels R."/>
            <person name="Freedman E."/>
            <person name="Gellesch M."/>
            <person name="Goldberg J."/>
            <person name="Griggs A."/>
            <person name="Gujja S."/>
            <person name="Heiman D."/>
            <person name="Hepburn T."/>
            <person name="Howarth C."/>
            <person name="Jen D."/>
            <person name="Larson L."/>
            <person name="Lewis B."/>
            <person name="Mehta T."/>
            <person name="Park D."/>
            <person name="Pearson M."/>
            <person name="Roberts A."/>
            <person name="Saif S."/>
            <person name="Shea T."/>
            <person name="Shenoy N."/>
            <person name="Sisk P."/>
            <person name="Stolte C."/>
            <person name="Sykes S."/>
            <person name="Walk T."/>
            <person name="White J."/>
            <person name="Yandava C."/>
            <person name="Klein B."/>
            <person name="McEwen J.G."/>
            <person name="Puccia R."/>
            <person name="Goldman G.H."/>
            <person name="Felipe M.S."/>
            <person name="Nino-Vega G."/>
            <person name="San-Blas G."/>
            <person name="Taylor J."/>
            <person name="Mendoza L."/>
            <person name="Galagan J."/>
            <person name="Nusbaum C."/>
            <person name="Birren B."/>
        </authorList>
    </citation>
    <scope>NUCLEOTIDE SEQUENCE</scope>
    <source>
        <strain evidence="12">G186AR</strain>
    </source>
</reference>
<feature type="compositionally biased region" description="Polar residues" evidence="9">
    <location>
        <begin position="1755"/>
        <end position="1764"/>
    </location>
</feature>
<dbReference type="PROSITE" id="PS51192">
    <property type="entry name" value="HELICASE_ATP_BIND_1"/>
    <property type="match status" value="1"/>
</dbReference>
<dbReference type="GO" id="GO:0005634">
    <property type="term" value="C:nucleus"/>
    <property type="evidence" value="ECO:0007669"/>
    <property type="project" value="UniProtKB-SubCell"/>
</dbReference>
<dbReference type="AlphaFoldDB" id="C0NR37"/>
<keyword evidence="8" id="KW-0539">Nucleus</keyword>